<organism evidence="1 2">
    <name type="scientific">Haloferula rosea</name>
    <dbReference type="NCBI Taxonomy" id="490093"/>
    <lineage>
        <taxon>Bacteria</taxon>
        <taxon>Pseudomonadati</taxon>
        <taxon>Verrucomicrobiota</taxon>
        <taxon>Verrucomicrobiia</taxon>
        <taxon>Verrucomicrobiales</taxon>
        <taxon>Verrucomicrobiaceae</taxon>
        <taxon>Haloferula</taxon>
    </lineage>
</organism>
<evidence type="ECO:0000313" key="1">
    <source>
        <dbReference type="EMBL" id="MBK1827587.1"/>
    </source>
</evidence>
<dbReference type="Proteomes" id="UP000658278">
    <property type="component" value="Unassembled WGS sequence"/>
</dbReference>
<accession>A0A934RAS8</accession>
<dbReference type="AlphaFoldDB" id="A0A934RAS8"/>
<reference evidence="1" key="1">
    <citation type="submission" date="2021-01" db="EMBL/GenBank/DDBJ databases">
        <title>Modified the classification status of verrucomicrobia.</title>
        <authorList>
            <person name="Feng X."/>
        </authorList>
    </citation>
    <scope>NUCLEOTIDE SEQUENCE</scope>
    <source>
        <strain evidence="1">KCTC 22201</strain>
    </source>
</reference>
<name>A0A934RAS8_9BACT</name>
<evidence type="ECO:0000313" key="2">
    <source>
        <dbReference type="Proteomes" id="UP000658278"/>
    </source>
</evidence>
<gene>
    <name evidence="1" type="ORF">JIN81_11195</name>
</gene>
<dbReference type="RefSeq" id="WP_200279197.1">
    <property type="nucleotide sequence ID" value="NZ_JAENII010000007.1"/>
</dbReference>
<protein>
    <submittedName>
        <fullName evidence="1">Uncharacterized protein</fullName>
    </submittedName>
</protein>
<sequence length="159" mass="17959">MGFSLTYDLEGAGWAMAQIQDGDEKFDITVSYLHDSLRELGEAARALRGGAESARVVFMDEPGEIQLLLTSSESGLDYELRWFDDWNSWGMHPDDKFESVHRGTTTVPRFFGEVLKEFEALLADHGEEGYREKWHESGFPSDLLLQLRNKPKAESGPGE</sequence>
<dbReference type="EMBL" id="JAENII010000007">
    <property type="protein sequence ID" value="MBK1827587.1"/>
    <property type="molecule type" value="Genomic_DNA"/>
</dbReference>
<comment type="caution">
    <text evidence="1">The sequence shown here is derived from an EMBL/GenBank/DDBJ whole genome shotgun (WGS) entry which is preliminary data.</text>
</comment>
<proteinExistence type="predicted"/>
<keyword evidence="2" id="KW-1185">Reference proteome</keyword>